<evidence type="ECO:0000313" key="2">
    <source>
        <dbReference type="Proteomes" id="UP000594749"/>
    </source>
</evidence>
<accession>A0A7M1LI74</accession>
<dbReference type="RefSeq" id="WP_025802653.1">
    <property type="nucleotide sequence ID" value="NZ_CP053842.1"/>
</dbReference>
<evidence type="ECO:0000313" key="1">
    <source>
        <dbReference type="EMBL" id="QOQ87674.1"/>
    </source>
</evidence>
<proteinExistence type="predicted"/>
<dbReference type="EMBL" id="CP063078">
    <property type="protein sequence ID" value="QOQ87674.1"/>
    <property type="molecule type" value="Genomic_DNA"/>
</dbReference>
<gene>
    <name evidence="1" type="ORF">IMC76_02350</name>
</gene>
<keyword evidence="2" id="KW-1185">Reference proteome</keyword>
<protein>
    <submittedName>
        <fullName evidence="1">Uncharacterized protein</fullName>
    </submittedName>
</protein>
<dbReference type="AlphaFoldDB" id="A0A7M1LI74"/>
<name>A0A7M1LI74_9BACT</name>
<dbReference type="Proteomes" id="UP000594749">
    <property type="component" value="Chromosome"/>
</dbReference>
<organism evidence="1 2">
    <name type="scientific">Campylobacter corcagiensis</name>
    <dbReference type="NCBI Taxonomy" id="1448857"/>
    <lineage>
        <taxon>Bacteria</taxon>
        <taxon>Pseudomonadati</taxon>
        <taxon>Campylobacterota</taxon>
        <taxon>Epsilonproteobacteria</taxon>
        <taxon>Campylobacterales</taxon>
        <taxon>Campylobacteraceae</taxon>
        <taxon>Campylobacter</taxon>
    </lineage>
</organism>
<reference evidence="1 2" key="1">
    <citation type="submission" date="2020-10" db="EMBL/GenBank/DDBJ databases">
        <title>Campylobacter and Helicobacter PacBio genomes.</title>
        <authorList>
            <person name="Lane C."/>
        </authorList>
    </citation>
    <scope>NUCLEOTIDE SEQUENCE [LARGE SCALE GENOMIC DNA]</scope>
    <source>
        <strain evidence="1 2">2016D-0077</strain>
    </source>
</reference>
<sequence>MLLIAGFLVCEILGIYLNRGDNFGEILNSYTKRWQKSKVLFFATEFSFIYLNFIVFGLNLTNFLTISLYLLYATDLFYRVYLCDKFSKNELNYEMKFMLNISISVKSRLLISISMAIALSMAL</sequence>
<dbReference type="OrthoDB" id="9980534at2"/>